<sequence length="1614" mass="176810">MRVASGLTHCADRRGCPPGSHSEDCVRLVRRWIGVEFVWPTGDAVEGTTTKSSKSSCGGTSPSYSEPCAERRDADTDPVWPSEDTAADSWLDNNTSSGETQTTRWLALSFTTSHASDSSSSSCHHPPTAGQSPNQVPNYLDRNTIATLLQPHLVLLSLQDSRLSLTQPIILSTSCYHSINQIIDQLIYSILRSISTNQHSAGSSHENHSKAEQNQGVGDDDDTIENENPIISLPIDPGYLKTHGILKVLNRPLAQRSIQAAEVGWMVYQNKLNSSQQSQPFSSDYSPAQQDTTAAAPIQLISQSVTLSDLFLQLQIDCQILSPYTSHQPWLRAKNKNNNNNNTNSTNSNQQQQGSRTAAQADPIDPHDDTINPHLNQPSAHLFNQSLDLLLDPYYYDSLLERYDSLHHTVNLPLRQHQQLANQRPLQQHHHHQHHHHHQQQHYQPPPRLPAIKKAQTTILEDRLVIYFLGVIQAFTNYLLEVIIAIVQTRLPYPSAIQAHHLAGFMAQDDQIINFMPMLETIQAKASLFPHSPLSPFCLVEPGNHHQKSSSLKPLMLTPTMINKLGPASHFLNQIPQPPGSSSASLTPLHSPFLPVSPRARLQTASLGNRGTVSGARLEQITSDSNHHIPFQSWNSFSPPAAPARRLVSHRSLNSIPSRSSVPNTPHIDYPSPDLSLHPLPSTRPIPISSPHSTSSTAISRADQHPALSPRQSSLSHLVHSPPLSSPAGSIPLSENQSTYRSVTIKRAPPKSKTRKPVPGGKTLTPTPPIAFPEGSHDLVWRPPRGGNIVDIVNRHGDDREKGVDIGLPSSTTSSDSVRLPASSSLPYRSPLSASTSSIASPRSTRTTPLNPSRHHRLDSQTLTNSSSMRHPADLALPHHRSKSMTATSSPVLGQAVESSSSHAAVQVDPRPKSVKSHKKGHSVAQPVGLNTRMSFEQLMRSNETVKFSLTPGPCLESSDSPTSQHSSDSLCSPDKSARILSDPIEMISPKSQASSQLFPRSEVLPRTRYQSQTCADTPPQLPDFRKFEDQISSPSSNFSSSRSIYSQNNTSPHGSLSSKKLMANNMTSMSQRIAASRSTDVNTSGDLVRKPQLESLAEILNSDPPWLAGPKSKKSIPKDPQTADLANVVGALGLSTPQLVRSETVDAKQFYPKASTTSTGSDSLKSQIRSQPAEQTPTSSGLQKKLRGFKSLISRRIKVKDEPQPMPSMPALQYSRSQAVETDSNSTGSFSESCDVSVPTIAPNPQADLHRDESALDKSSQFIGGVNELGALSLSRVSHSEEGVAPKTKPNSTFNTVSTASPVRPAAPPGFTEDITSTDSVKENRSKLRRSISLSSLVRRPPPRDLQQGPGLSQTLMRTRSKNSKSRTLTENSNSSGTSRGTITDERGAGGQENRSDLDEIMALASRLNRRFRGSSDQRRAGSFDSLPEVKPGFASKRRERQETGSSVEDNFEISFAQELKPTMVNRIIFTSPTKKKPVFKSDDNLLQSYYDSSSQSTAIDEDGMNFKEFLLDKSDRSQKSSRGPEDEHEDDRGAREKRHEREGEEDGGEESRDEYISLQGLQHMISKLNAIVEQLSKPMPPGQDQDSRASNHPISGLGIKRVDLLKMMIDQV</sequence>
<feature type="region of interest" description="Disordered" evidence="1">
    <location>
        <begin position="44"/>
        <end position="98"/>
    </location>
</feature>
<protein>
    <submittedName>
        <fullName evidence="2">Uncharacterized protein</fullName>
    </submittedName>
</protein>
<reference evidence="2 3" key="1">
    <citation type="submission" date="2019-05" db="EMBL/GenBank/DDBJ databases">
        <title>Emergence of the Ug99 lineage of the wheat stem rust pathogen through somatic hybridization.</title>
        <authorList>
            <person name="Li F."/>
            <person name="Upadhyaya N.M."/>
            <person name="Sperschneider J."/>
            <person name="Matny O."/>
            <person name="Nguyen-Phuc H."/>
            <person name="Mago R."/>
            <person name="Raley C."/>
            <person name="Miller M.E."/>
            <person name="Silverstein K.A.T."/>
            <person name="Henningsen E."/>
            <person name="Hirsch C.D."/>
            <person name="Visser B."/>
            <person name="Pretorius Z.A."/>
            <person name="Steffenson B.J."/>
            <person name="Schwessinger B."/>
            <person name="Dodds P.N."/>
            <person name="Figueroa M."/>
        </authorList>
    </citation>
    <scope>NUCLEOTIDE SEQUENCE [LARGE SCALE GENOMIC DNA]</scope>
    <source>
        <strain evidence="2 3">Ug99</strain>
    </source>
</reference>
<feature type="compositionally biased region" description="Low complexity" evidence="1">
    <location>
        <begin position="336"/>
        <end position="353"/>
    </location>
</feature>
<feature type="compositionally biased region" description="Polar residues" evidence="1">
    <location>
        <begin position="655"/>
        <end position="664"/>
    </location>
</feature>
<feature type="compositionally biased region" description="Polar residues" evidence="1">
    <location>
        <begin position="809"/>
        <end position="827"/>
    </location>
</feature>
<feature type="region of interest" description="Disordered" evidence="1">
    <location>
        <begin position="1282"/>
        <end position="1398"/>
    </location>
</feature>
<organism evidence="2 3">
    <name type="scientific">Puccinia graminis f. sp. tritici</name>
    <dbReference type="NCBI Taxonomy" id="56615"/>
    <lineage>
        <taxon>Eukaryota</taxon>
        <taxon>Fungi</taxon>
        <taxon>Dikarya</taxon>
        <taxon>Basidiomycota</taxon>
        <taxon>Pucciniomycotina</taxon>
        <taxon>Pucciniomycetes</taxon>
        <taxon>Pucciniales</taxon>
        <taxon>Pucciniaceae</taxon>
        <taxon>Puccinia</taxon>
    </lineage>
</organism>
<feature type="compositionally biased region" description="Polar residues" evidence="1">
    <location>
        <begin position="733"/>
        <end position="742"/>
    </location>
</feature>
<feature type="compositionally biased region" description="Low complexity" evidence="1">
    <location>
        <begin position="671"/>
        <end position="700"/>
    </location>
</feature>
<dbReference type="EMBL" id="VDEP01000106">
    <property type="protein sequence ID" value="KAA1130882.1"/>
    <property type="molecule type" value="Genomic_DNA"/>
</dbReference>
<feature type="region of interest" description="Disordered" evidence="1">
    <location>
        <begin position="655"/>
        <end position="873"/>
    </location>
</feature>
<feature type="region of interest" description="Disordered" evidence="1">
    <location>
        <begin position="900"/>
        <end position="923"/>
    </location>
</feature>
<feature type="compositionally biased region" description="Low complexity" evidence="1">
    <location>
        <begin position="829"/>
        <end position="849"/>
    </location>
</feature>
<feature type="region of interest" description="Disordered" evidence="1">
    <location>
        <begin position="1413"/>
        <end position="1450"/>
    </location>
</feature>
<feature type="compositionally biased region" description="Low complexity" evidence="1">
    <location>
        <begin position="1033"/>
        <end position="1052"/>
    </location>
</feature>
<feature type="compositionally biased region" description="Polar residues" evidence="1">
    <location>
        <begin position="860"/>
        <end position="869"/>
    </location>
</feature>
<feature type="compositionally biased region" description="Low complexity" evidence="1">
    <location>
        <begin position="958"/>
        <end position="970"/>
    </location>
</feature>
<feature type="compositionally biased region" description="Basic and acidic residues" evidence="1">
    <location>
        <begin position="1513"/>
        <end position="1544"/>
    </location>
</feature>
<feature type="region of interest" description="Disordered" evidence="1">
    <location>
        <begin position="419"/>
        <end position="446"/>
    </location>
</feature>
<accession>A0A5B0RZH3</accession>
<gene>
    <name evidence="2" type="ORF">PGTUg99_028063</name>
</gene>
<evidence type="ECO:0000256" key="1">
    <source>
        <dbReference type="SAM" id="MobiDB-lite"/>
    </source>
</evidence>
<feature type="compositionally biased region" description="Basic residues" evidence="1">
    <location>
        <begin position="913"/>
        <end position="922"/>
    </location>
</feature>
<feature type="compositionally biased region" description="Polar residues" evidence="1">
    <location>
        <begin position="1155"/>
        <end position="1183"/>
    </location>
</feature>
<feature type="region of interest" description="Disordered" evidence="1">
    <location>
        <begin position="1152"/>
        <end position="1239"/>
    </location>
</feature>
<feature type="region of interest" description="Disordered" evidence="1">
    <location>
        <begin position="331"/>
        <end position="377"/>
    </location>
</feature>
<evidence type="ECO:0000313" key="2">
    <source>
        <dbReference type="EMBL" id="KAA1130882.1"/>
    </source>
</evidence>
<feature type="region of interest" description="Disordered" evidence="1">
    <location>
        <begin position="1513"/>
        <end position="1558"/>
    </location>
</feature>
<feature type="region of interest" description="Disordered" evidence="1">
    <location>
        <begin position="951"/>
        <end position="976"/>
    </location>
</feature>
<feature type="compositionally biased region" description="Low complexity" evidence="1">
    <location>
        <begin position="713"/>
        <end position="727"/>
    </location>
</feature>
<feature type="compositionally biased region" description="Basic residues" evidence="1">
    <location>
        <begin position="427"/>
        <end position="440"/>
    </location>
</feature>
<feature type="compositionally biased region" description="Polar residues" evidence="1">
    <location>
        <begin position="1367"/>
        <end position="1383"/>
    </location>
</feature>
<feature type="compositionally biased region" description="Basic and acidic residues" evidence="1">
    <location>
        <begin position="1384"/>
        <end position="1398"/>
    </location>
</feature>
<feature type="region of interest" description="Disordered" evidence="1">
    <location>
        <begin position="1576"/>
        <end position="1597"/>
    </location>
</feature>
<name>A0A5B0RZH3_PUCGR</name>
<proteinExistence type="predicted"/>
<feature type="region of interest" description="Disordered" evidence="1">
    <location>
        <begin position="1006"/>
        <end position="1059"/>
    </location>
</feature>
<evidence type="ECO:0000313" key="3">
    <source>
        <dbReference type="Proteomes" id="UP000325313"/>
    </source>
</evidence>
<feature type="region of interest" description="Disordered" evidence="1">
    <location>
        <begin position="117"/>
        <end position="138"/>
    </location>
</feature>
<comment type="caution">
    <text evidence="2">The sequence shown here is derived from an EMBL/GenBank/DDBJ whole genome shotgun (WGS) entry which is preliminary data.</text>
</comment>
<feature type="region of interest" description="Disordered" evidence="1">
    <location>
        <begin position="198"/>
        <end position="227"/>
    </location>
</feature>
<feature type="compositionally biased region" description="Low complexity" evidence="1">
    <location>
        <begin position="47"/>
        <end position="65"/>
    </location>
</feature>
<dbReference type="Proteomes" id="UP000325313">
    <property type="component" value="Unassembled WGS sequence"/>
</dbReference>
<feature type="compositionally biased region" description="Polar residues" evidence="1">
    <location>
        <begin position="1215"/>
        <end position="1235"/>
    </location>
</feature>
<feature type="compositionally biased region" description="Polar residues" evidence="1">
    <location>
        <begin position="1290"/>
        <end position="1302"/>
    </location>
</feature>
<feature type="compositionally biased region" description="Basic residues" evidence="1">
    <location>
        <begin position="1185"/>
        <end position="1199"/>
    </location>
</feature>
<feature type="compositionally biased region" description="Basic and acidic residues" evidence="1">
    <location>
        <begin position="793"/>
        <end position="804"/>
    </location>
</feature>